<dbReference type="EMBL" id="JAYKBV010000018">
    <property type="protein sequence ID" value="MEB3041266.1"/>
    <property type="molecule type" value="Genomic_DNA"/>
</dbReference>
<evidence type="ECO:0000256" key="2">
    <source>
        <dbReference type="SAM" id="MobiDB-lite"/>
    </source>
</evidence>
<sequence length="1433" mass="162106">MQENEGRLLFEVRADQTDIKKDIEAIKKQFESLTEKTKEEGKKQAEVWQNLVKGATAYFTFQGASAFIKQVVAVRSQFQQLEISFGTMLKSKEKANALMSQMADLAAKTPFGLEEVSEGAKRLLAFQVPAEEVTETLRRMGDVAAGLGVPMGQLIHVYGQVKAQGKLMTNDLYQFMNAGIPIIAELSKVVGKSETEIKDMVSAGKIGFPEVQAVIKNMTNEGGLFFNLMAEQSKSLGGQISNLGDSFDQMLNDIGKASEGYISGAIQGVTFLVENYKTLGKVIAGLIVTYGAYRTAVLVNIALTKGWAIAAKEDAIAKGIQTIATNAATVATKALNAAMKANPYVLVATAVVGLGAAMWALKDKTTAADKAQQDYNNQKQQSIDWEQQHKQKIDELIDSATNQALADTDRQKALILLQKEYPNIFAKYDIEKLKLADILKLKQEIAKHDSEEKKFQRTNDFLKYQDFEKILNNAKAGKSGYNVNELKKNSAFDKEMTRVFGNSWVHKMGEVSEYIKERQKIAKNDVKGDVLASWSSNIKNLSESEIKKELEHRQKLIADLQKQKKAGNKWASHGVNFGGDWFAFNEEELQAQSKILQSQLDKLHEQTYSYTDLSKKYAAAVKQAEKELSDITKNKAGYKTEDDYKQAVATAKENLKQAQKVYDDFSVNKPKSSSKTSKAKSELPTFDYEKDKRDKERLEKDRMFEEDEAKIKAMKDGTEKRNALLIFEYEKRAETIKRKGEDELQAFIETEKQKAEAEGKWKKGQVFNTDTEAIHKEEARIAKNQEVLNQDNLDEYTRQQEAMYKELLEKYQTYTDQRKAIEEKYNADIAAMQAKLGADAPQVKKAQDEKARELKKLDILYKKEGTAIAKLFENLRKKTVKEIRQTIVDAEKEIDQLASILDMNDKDNVDYVQNLRQQLEQAKDTADRSDTVFGRLGKNIQAIFKFKPNTIEWKEALQGVLSDAQSITGEFGQLGQEFEKLGQSTGNDSLRNFGESIKEMSSIVSKALSFAQVGNSVGSGWGAAIGAVVGTVYGIYEKVESDKERARQREKQWKEEQYQLEKKINDLIDERILKGEKYSNALTTDKIGKQIDVIKNYNDKVNKIRQDLINAQNKQVFDHFRTRWVWQKSNWGIPYWGAEKVAETKSFKDKFGSFVDSKGNIDYSFLEKFDLKGFQDFAEHTHNTDQEIVNIIRSVQEAKEKLKEYKNVLKEYTQQTFGELGTGFVDSIVSAVEKGGNAFENFGQTVARVMKNVIKQTLVTEQIKKIFDSFQNDMDNLYASSIGLNNEQVYEKVKNKTIDFVNNILKPEIQKGEQKAKAMFDALEQSGIKMYDEQGRRATEKGFARMSQDSADELNGQFRLQTQLSAEIKNAMLQSVKEFTEMHKFMQNSSAQQLRHLAGIEANTFQLHEMKKDIANMKAGINELTTKGIKIRT</sequence>
<feature type="domain" description="Tape measure protein N-terminal" evidence="3">
    <location>
        <begin position="69"/>
        <end position="255"/>
    </location>
</feature>
<feature type="coiled-coil region" evidence="1">
    <location>
        <begin position="1036"/>
        <end position="1070"/>
    </location>
</feature>
<feature type="coiled-coil region" evidence="1">
    <location>
        <begin position="804"/>
        <end position="932"/>
    </location>
</feature>
<organism evidence="4 5">
    <name type="scientific">Capnocytophaga gingivalis</name>
    <dbReference type="NCBI Taxonomy" id="1017"/>
    <lineage>
        <taxon>Bacteria</taxon>
        <taxon>Pseudomonadati</taxon>
        <taxon>Bacteroidota</taxon>
        <taxon>Flavobacteriia</taxon>
        <taxon>Flavobacteriales</taxon>
        <taxon>Flavobacteriaceae</taxon>
        <taxon>Capnocytophaga</taxon>
    </lineage>
</organism>
<dbReference type="PANTHER" id="PTHR38812:SF2">
    <property type="entry name" value="MU-LIKE PROPHAGE FLUMU PROTEIN GP42"/>
    <property type="match status" value="1"/>
</dbReference>
<feature type="coiled-coil region" evidence="1">
    <location>
        <begin position="361"/>
        <end position="388"/>
    </location>
</feature>
<keyword evidence="5" id="KW-1185">Reference proteome</keyword>
<protein>
    <submittedName>
        <fullName evidence="4">Tape measure protein</fullName>
    </submittedName>
</protein>
<dbReference type="PANTHER" id="PTHR38812">
    <property type="entry name" value="MU-LIKE PROPHAGE FLUMU PROTEIN GP42"/>
    <property type="match status" value="1"/>
</dbReference>
<proteinExistence type="predicted"/>
<evidence type="ECO:0000313" key="4">
    <source>
        <dbReference type="EMBL" id="MEB3041266.1"/>
    </source>
</evidence>
<evidence type="ECO:0000259" key="3">
    <source>
        <dbReference type="Pfam" id="PF20155"/>
    </source>
</evidence>
<dbReference type="InterPro" id="IPR013491">
    <property type="entry name" value="Tape_meas_N"/>
</dbReference>
<keyword evidence="1" id="KW-0175">Coiled coil</keyword>
<dbReference type="Pfam" id="PF20155">
    <property type="entry name" value="TMP_3"/>
    <property type="match status" value="1"/>
</dbReference>
<gene>
    <name evidence="4" type="ORF">VJJ49_11285</name>
</gene>
<dbReference type="Proteomes" id="UP001324270">
    <property type="component" value="Unassembled WGS sequence"/>
</dbReference>
<feature type="compositionally biased region" description="Basic and acidic residues" evidence="2">
    <location>
        <begin position="687"/>
        <end position="697"/>
    </location>
</feature>
<feature type="region of interest" description="Disordered" evidence="2">
    <location>
        <begin position="666"/>
        <end position="697"/>
    </location>
</feature>
<comment type="caution">
    <text evidence="4">The sequence shown here is derived from an EMBL/GenBank/DDBJ whole genome shotgun (WGS) entry which is preliminary data.</text>
</comment>
<dbReference type="RefSeq" id="WP_323979902.1">
    <property type="nucleotide sequence ID" value="NZ_JAYKBV010000018.1"/>
</dbReference>
<feature type="coiled-coil region" evidence="1">
    <location>
        <begin position="1188"/>
        <end position="1215"/>
    </location>
</feature>
<name>A0ABU5YBE1_9FLAO</name>
<reference evidence="4 5" key="1">
    <citation type="submission" date="2023-12" db="EMBL/GenBank/DDBJ databases">
        <title>Genomic sequences of Capnocytophaga and Parvimonas strains.</title>
        <authorList>
            <person name="Watt R.M."/>
            <person name="Wang M."/>
            <person name="Yang T."/>
            <person name="Tong W.M."/>
        </authorList>
    </citation>
    <scope>NUCLEOTIDE SEQUENCE [LARGE SCALE GENOMIC DNA]</scope>
    <source>
        <strain evidence="4 5">CCUG 13156</strain>
    </source>
</reference>
<dbReference type="InterPro" id="IPR053058">
    <property type="entry name" value="Mulikevirus_tape_measure"/>
</dbReference>
<accession>A0ABU5YBE1</accession>
<evidence type="ECO:0000313" key="5">
    <source>
        <dbReference type="Proteomes" id="UP001324270"/>
    </source>
</evidence>
<evidence type="ECO:0000256" key="1">
    <source>
        <dbReference type="SAM" id="Coils"/>
    </source>
</evidence>